<evidence type="ECO:0000259" key="8">
    <source>
        <dbReference type="PROSITE" id="PS50118"/>
    </source>
</evidence>
<evidence type="ECO:0000256" key="6">
    <source>
        <dbReference type="SAM" id="Coils"/>
    </source>
</evidence>
<evidence type="ECO:0000256" key="5">
    <source>
        <dbReference type="PROSITE-ProRule" id="PRU00267"/>
    </source>
</evidence>
<feature type="compositionally biased region" description="Polar residues" evidence="7">
    <location>
        <begin position="671"/>
        <end position="708"/>
    </location>
</feature>
<evidence type="ECO:0000256" key="3">
    <source>
        <dbReference type="ARBA" id="ARBA00023163"/>
    </source>
</evidence>
<keyword evidence="10" id="KW-1185">Reference proteome</keyword>
<comment type="caution">
    <text evidence="9">The sequence shown here is derived from an EMBL/GenBank/DDBJ whole genome shotgun (WGS) entry which is preliminary data.</text>
</comment>
<dbReference type="PROSITE" id="PS50118">
    <property type="entry name" value="HMG_BOX_2"/>
    <property type="match status" value="1"/>
</dbReference>
<evidence type="ECO:0000256" key="2">
    <source>
        <dbReference type="ARBA" id="ARBA00023125"/>
    </source>
</evidence>
<dbReference type="SMART" id="SM00398">
    <property type="entry name" value="HMG"/>
    <property type="match status" value="1"/>
</dbReference>
<dbReference type="FunFam" id="1.10.30.10:FF:000003">
    <property type="entry name" value="Putative transcription factor SOX-6"/>
    <property type="match status" value="1"/>
</dbReference>
<accession>A0A8X6PGM8</accession>
<dbReference type="AlphaFoldDB" id="A0A8X6PGM8"/>
<feature type="domain" description="HMG box" evidence="8">
    <location>
        <begin position="912"/>
        <end position="980"/>
    </location>
</feature>
<feature type="compositionally biased region" description="Low complexity" evidence="7">
    <location>
        <begin position="1077"/>
        <end position="1089"/>
    </location>
</feature>
<feature type="compositionally biased region" description="Polar residues" evidence="7">
    <location>
        <begin position="1091"/>
        <end position="1103"/>
    </location>
</feature>
<dbReference type="InterPro" id="IPR051356">
    <property type="entry name" value="SOX/SOX-like_TF"/>
</dbReference>
<feature type="region of interest" description="Disordered" evidence="7">
    <location>
        <begin position="293"/>
        <end position="350"/>
    </location>
</feature>
<reference evidence="9" key="1">
    <citation type="submission" date="2020-08" db="EMBL/GenBank/DDBJ databases">
        <title>Multicomponent nature underlies the extraordinary mechanical properties of spider dragline silk.</title>
        <authorList>
            <person name="Kono N."/>
            <person name="Nakamura H."/>
            <person name="Mori M."/>
            <person name="Yoshida Y."/>
            <person name="Ohtoshi R."/>
            <person name="Malay A.D."/>
            <person name="Moran D.A.P."/>
            <person name="Tomita M."/>
            <person name="Numata K."/>
            <person name="Arakawa K."/>
        </authorList>
    </citation>
    <scope>NUCLEOTIDE SEQUENCE</scope>
</reference>
<dbReference type="GO" id="GO:0045165">
    <property type="term" value="P:cell fate commitment"/>
    <property type="evidence" value="ECO:0007669"/>
    <property type="project" value="TreeGrafter"/>
</dbReference>
<feature type="compositionally biased region" description="Polar residues" evidence="7">
    <location>
        <begin position="375"/>
        <end position="388"/>
    </location>
</feature>
<dbReference type="PANTHER" id="PTHR45789">
    <property type="entry name" value="FI18025P1"/>
    <property type="match status" value="1"/>
</dbReference>
<name>A0A8X6PGM8_NEPPI</name>
<feature type="coiled-coil region" evidence="6">
    <location>
        <begin position="582"/>
        <end position="645"/>
    </location>
</feature>
<feature type="region of interest" description="Disordered" evidence="7">
    <location>
        <begin position="1059"/>
        <end position="1103"/>
    </location>
</feature>
<organism evidence="9 10">
    <name type="scientific">Nephila pilipes</name>
    <name type="common">Giant wood spider</name>
    <name type="synonym">Nephila maculata</name>
    <dbReference type="NCBI Taxonomy" id="299642"/>
    <lineage>
        <taxon>Eukaryota</taxon>
        <taxon>Metazoa</taxon>
        <taxon>Ecdysozoa</taxon>
        <taxon>Arthropoda</taxon>
        <taxon>Chelicerata</taxon>
        <taxon>Arachnida</taxon>
        <taxon>Araneae</taxon>
        <taxon>Araneomorphae</taxon>
        <taxon>Entelegynae</taxon>
        <taxon>Araneoidea</taxon>
        <taxon>Nephilidae</taxon>
        <taxon>Nephila</taxon>
    </lineage>
</organism>
<keyword evidence="4 5" id="KW-0539">Nucleus</keyword>
<dbReference type="Pfam" id="PF00505">
    <property type="entry name" value="HMG_box"/>
    <property type="match status" value="1"/>
</dbReference>
<feature type="region of interest" description="Disordered" evidence="7">
    <location>
        <begin position="435"/>
        <end position="504"/>
    </location>
</feature>
<evidence type="ECO:0000256" key="7">
    <source>
        <dbReference type="SAM" id="MobiDB-lite"/>
    </source>
</evidence>
<dbReference type="PANTHER" id="PTHR45789:SF2">
    <property type="entry name" value="FI18025P1"/>
    <property type="match status" value="1"/>
</dbReference>
<evidence type="ECO:0000256" key="1">
    <source>
        <dbReference type="ARBA" id="ARBA00023015"/>
    </source>
</evidence>
<dbReference type="CDD" id="cd22042">
    <property type="entry name" value="HMG-box_EGL13-like"/>
    <property type="match status" value="1"/>
</dbReference>
<dbReference type="SUPFAM" id="SSF47095">
    <property type="entry name" value="HMG-box"/>
    <property type="match status" value="1"/>
</dbReference>
<dbReference type="GO" id="GO:0000978">
    <property type="term" value="F:RNA polymerase II cis-regulatory region sequence-specific DNA binding"/>
    <property type="evidence" value="ECO:0007669"/>
    <property type="project" value="TreeGrafter"/>
</dbReference>
<keyword evidence="6" id="KW-0175">Coiled coil</keyword>
<gene>
    <name evidence="9" type="primary">sox6</name>
    <name evidence="9" type="ORF">NPIL_540871</name>
</gene>
<proteinExistence type="predicted"/>
<dbReference type="Gene3D" id="1.10.30.10">
    <property type="entry name" value="High mobility group box domain"/>
    <property type="match status" value="1"/>
</dbReference>
<dbReference type="GO" id="GO:0000981">
    <property type="term" value="F:DNA-binding transcription factor activity, RNA polymerase II-specific"/>
    <property type="evidence" value="ECO:0007669"/>
    <property type="project" value="TreeGrafter"/>
</dbReference>
<dbReference type="InterPro" id="IPR009071">
    <property type="entry name" value="HMG_box_dom"/>
</dbReference>
<evidence type="ECO:0000313" key="9">
    <source>
        <dbReference type="EMBL" id="GFT70026.1"/>
    </source>
</evidence>
<keyword evidence="3" id="KW-0804">Transcription</keyword>
<sequence>MRLLYSIATGAGLTTFFENLIICVMHYGFCGKTKDIFFGRNKEHLQLFANNRPLIAQKSSLVQHIDATLRAVFTSKIGGTGGPVFRYEFDSEEERVGIFTKRITEKQISLLVKEARDIIRATLLTGDIGCASKVLGVGGLGNITSGGGEATLPLTTKLLESALQTKTWLKRDKTKKKSRLVRVIKDNRRVLEHLRLRQETIGARRFCAGHSPFSISRAGLKPEPVTSLCDTAVLDLLVVQAGGTCALHVVSVPFCQLNTGTNVCVCVGFLRGTVTAVFSFPLMVVAGFCPRMSSKRKSPPTKFTPDDLSNGLHHHRTSSDLLDTHHSHPFNTPPIPEVEENPLNLQQGSFDNDTRLINEAQYTFDDEEEEHFLDNMTSSPGASDSCSPYPSRLADQDSDSVTSDPEGRSEGGALSNCGASCAFAHTSRKQRLLQSVSDSGKGLNPTESDSDSDPGCYSGSECGLSSNADQRLASPGQSRMMEPVPSPGSSHHSDVGSGRPVNRRSMDDVVKKLTSKMHNSASLSETAQGLFPFDPNSFHIDSSNRKQTNGDSVEGRRSEEVLVENEDLKVTLSDNMSSVEKQRVLTDLINQLQQMKSRLEEKQMQKKVENEERNAADLRERQLISERQQQQILFQQQQIQELQCQLNGSVIGKNMTSPFMPMFEGSHPILKSSTTNAGPLRPQPTTAVTRRSTDNSSSMLQPASQPWVTQLAPPIASPSPSISSSDPDVEADAPLNLSKPKHSKSASKRVIRSPSNEMKIPEESGSLSPNTVQHHRNPNMLAEMAAMAHILRQPTPLQMASSAYLPGAYPPMPLHLRPPGVMHHHQDKVKDALSPPIPSSHMPQHGGPFQNFNLHMYLSQCLNPHEPCDIASPAMDSGEKKHDSHLASSPSKLVGAKIIRQTKKEGESKPHIKRPMNAFMVWAKDERRKILKACPDMHNSNISKILGARWKAMSNGEKQPYYEEQSRLSKLHMEKHPDYRYRPRPKRTCIVDGKKLRISEYKQMMKSRRQEMRTLWYRDGLAVIDSPTMVTPGTNIMSLPSVSTSSSNMANPLGMGLSPANGTMEGHVLSPTHLSPDRTSPSTSTSLPRIQNESNPMSMETST</sequence>
<feature type="region of interest" description="Disordered" evidence="7">
    <location>
        <begin position="535"/>
        <end position="558"/>
    </location>
</feature>
<evidence type="ECO:0000256" key="4">
    <source>
        <dbReference type="ARBA" id="ARBA00023242"/>
    </source>
</evidence>
<dbReference type="Proteomes" id="UP000887013">
    <property type="component" value="Unassembled WGS sequence"/>
</dbReference>
<feature type="compositionally biased region" description="Polar residues" evidence="7">
    <location>
        <begin position="539"/>
        <end position="551"/>
    </location>
</feature>
<protein>
    <submittedName>
        <fullName evidence="9">Transcription factor Sox-6</fullName>
    </submittedName>
</protein>
<feature type="region of interest" description="Disordered" evidence="7">
    <location>
        <begin position="657"/>
        <end position="772"/>
    </location>
</feature>
<keyword evidence="2 5" id="KW-0238">DNA-binding</keyword>
<feature type="region of interest" description="Disordered" evidence="7">
    <location>
        <begin position="374"/>
        <end position="412"/>
    </location>
</feature>
<dbReference type="InterPro" id="IPR036910">
    <property type="entry name" value="HMG_box_dom_sf"/>
</dbReference>
<dbReference type="GO" id="GO:0005634">
    <property type="term" value="C:nucleus"/>
    <property type="evidence" value="ECO:0007669"/>
    <property type="project" value="UniProtKB-UniRule"/>
</dbReference>
<keyword evidence="1" id="KW-0805">Transcription regulation</keyword>
<feature type="compositionally biased region" description="Low complexity" evidence="7">
    <location>
        <begin position="712"/>
        <end position="726"/>
    </location>
</feature>
<feature type="compositionally biased region" description="Basic residues" evidence="7">
    <location>
        <begin position="739"/>
        <end position="751"/>
    </location>
</feature>
<dbReference type="EMBL" id="BMAW01116284">
    <property type="protein sequence ID" value="GFT70026.1"/>
    <property type="molecule type" value="Genomic_DNA"/>
</dbReference>
<evidence type="ECO:0000313" key="10">
    <source>
        <dbReference type="Proteomes" id="UP000887013"/>
    </source>
</evidence>
<dbReference type="OrthoDB" id="6247875at2759"/>
<feature type="DNA-binding region" description="HMG box" evidence="5">
    <location>
        <begin position="912"/>
        <end position="980"/>
    </location>
</feature>